<dbReference type="PANTHER" id="PTHR43420:SF44">
    <property type="entry name" value="ACETYLTRANSFERASE YPEA"/>
    <property type="match status" value="1"/>
</dbReference>
<reference evidence="5" key="1">
    <citation type="journal article" date="2019" name="Int. J. Syst. Evol. Microbiol.">
        <title>The Global Catalogue of Microorganisms (GCM) 10K type strain sequencing project: providing services to taxonomists for standard genome sequencing and annotation.</title>
        <authorList>
            <consortium name="The Broad Institute Genomics Platform"/>
            <consortium name="The Broad Institute Genome Sequencing Center for Infectious Disease"/>
            <person name="Wu L."/>
            <person name="Ma J."/>
        </authorList>
    </citation>
    <scope>NUCLEOTIDE SEQUENCE [LARGE SCALE GENOMIC DNA]</scope>
    <source>
        <strain evidence="5">JCM 17839</strain>
    </source>
</reference>
<keyword evidence="5" id="KW-1185">Reference proteome</keyword>
<keyword evidence="1" id="KW-0808">Transferase</keyword>
<dbReference type="SUPFAM" id="SSF55729">
    <property type="entry name" value="Acyl-CoA N-acyltransferases (Nat)"/>
    <property type="match status" value="1"/>
</dbReference>
<sequence length="171" mass="18873">MIAQVRRIRADEWIRVRDLRLHALQDPVAAIAFLDTFENASAQPDEFWQARAANAADGDTAAQFVAVAEDDEWCGTATVLGHRDATDSALVVGVFVAEQHRGEGAIEALFDECATWSAERGFTELVLEVHVDNARAQAAYERCGFVRTGQITEQENGREYVMARPLIPAAR</sequence>
<dbReference type="InterPro" id="IPR016181">
    <property type="entry name" value="Acyl_CoA_acyltransferase"/>
</dbReference>
<dbReference type="PANTHER" id="PTHR43420">
    <property type="entry name" value="ACETYLTRANSFERASE"/>
    <property type="match status" value="1"/>
</dbReference>
<dbReference type="PROSITE" id="PS51186">
    <property type="entry name" value="GNAT"/>
    <property type="match status" value="1"/>
</dbReference>
<evidence type="ECO:0000313" key="5">
    <source>
        <dbReference type="Proteomes" id="UP001500731"/>
    </source>
</evidence>
<dbReference type="InterPro" id="IPR000182">
    <property type="entry name" value="GNAT_dom"/>
</dbReference>
<evidence type="ECO:0000259" key="3">
    <source>
        <dbReference type="PROSITE" id="PS51186"/>
    </source>
</evidence>
<evidence type="ECO:0000256" key="1">
    <source>
        <dbReference type="ARBA" id="ARBA00022679"/>
    </source>
</evidence>
<evidence type="ECO:0000256" key="2">
    <source>
        <dbReference type="ARBA" id="ARBA00023315"/>
    </source>
</evidence>
<dbReference type="Proteomes" id="UP001500731">
    <property type="component" value="Unassembled WGS sequence"/>
</dbReference>
<dbReference type="Pfam" id="PF00583">
    <property type="entry name" value="Acetyltransf_1"/>
    <property type="match status" value="1"/>
</dbReference>
<dbReference type="InterPro" id="IPR050680">
    <property type="entry name" value="YpeA/RimI_acetyltransf"/>
</dbReference>
<name>A0ABP8P872_9MICO</name>
<proteinExistence type="predicted"/>
<dbReference type="EMBL" id="BAABGP010000008">
    <property type="protein sequence ID" value="GAA4482311.1"/>
    <property type="molecule type" value="Genomic_DNA"/>
</dbReference>
<organism evidence="4 5">
    <name type="scientific">Microbacterium panaciterrae</name>
    <dbReference type="NCBI Taxonomy" id="985759"/>
    <lineage>
        <taxon>Bacteria</taxon>
        <taxon>Bacillati</taxon>
        <taxon>Actinomycetota</taxon>
        <taxon>Actinomycetes</taxon>
        <taxon>Micrococcales</taxon>
        <taxon>Microbacteriaceae</taxon>
        <taxon>Microbacterium</taxon>
    </lineage>
</organism>
<gene>
    <name evidence="4" type="ORF">GCM10023171_12080</name>
</gene>
<dbReference type="CDD" id="cd04301">
    <property type="entry name" value="NAT_SF"/>
    <property type="match status" value="1"/>
</dbReference>
<protein>
    <submittedName>
        <fullName evidence="4">GNAT family N-acetyltransferase</fullName>
    </submittedName>
</protein>
<comment type="caution">
    <text evidence="4">The sequence shown here is derived from an EMBL/GenBank/DDBJ whole genome shotgun (WGS) entry which is preliminary data.</text>
</comment>
<keyword evidence="2" id="KW-0012">Acyltransferase</keyword>
<feature type="domain" description="N-acetyltransferase" evidence="3">
    <location>
        <begin position="3"/>
        <end position="167"/>
    </location>
</feature>
<evidence type="ECO:0000313" key="4">
    <source>
        <dbReference type="EMBL" id="GAA4482311.1"/>
    </source>
</evidence>
<dbReference type="Gene3D" id="3.40.630.30">
    <property type="match status" value="1"/>
</dbReference>
<accession>A0ABP8P872</accession>
<dbReference type="RefSeq" id="WP_345185326.1">
    <property type="nucleotide sequence ID" value="NZ_BAABGP010000008.1"/>
</dbReference>